<keyword evidence="1" id="KW-0143">Chaperone</keyword>
<dbReference type="GO" id="GO:0005634">
    <property type="term" value="C:nucleus"/>
    <property type="evidence" value="ECO:0007669"/>
    <property type="project" value="TreeGrafter"/>
</dbReference>
<organism evidence="4 5">
    <name type="scientific">Tricholomella constricta</name>
    <dbReference type="NCBI Taxonomy" id="117010"/>
    <lineage>
        <taxon>Eukaryota</taxon>
        <taxon>Fungi</taxon>
        <taxon>Dikarya</taxon>
        <taxon>Basidiomycota</taxon>
        <taxon>Agaricomycotina</taxon>
        <taxon>Agaricomycetes</taxon>
        <taxon>Agaricomycetidae</taxon>
        <taxon>Agaricales</taxon>
        <taxon>Tricholomatineae</taxon>
        <taxon>Lyophyllaceae</taxon>
        <taxon>Tricholomella</taxon>
    </lineage>
</organism>
<accession>A0A8H5H5W9</accession>
<feature type="compositionally biased region" description="Basic and acidic residues" evidence="3">
    <location>
        <begin position="1"/>
        <end position="18"/>
    </location>
</feature>
<evidence type="ECO:0000256" key="1">
    <source>
        <dbReference type="ARBA" id="ARBA00023186"/>
    </source>
</evidence>
<dbReference type="OrthoDB" id="15001at2759"/>
<dbReference type="PANTHER" id="PTHR12828">
    <property type="entry name" value="PROTEASOME MATURATION PROTEIN UMP1"/>
    <property type="match status" value="1"/>
</dbReference>
<dbReference type="GO" id="GO:0005737">
    <property type="term" value="C:cytoplasm"/>
    <property type="evidence" value="ECO:0007669"/>
    <property type="project" value="TreeGrafter"/>
</dbReference>
<dbReference type="AlphaFoldDB" id="A0A8H5H5W9"/>
<comment type="similarity">
    <text evidence="2">Belongs to the POMP/UMP1 family.</text>
</comment>
<feature type="region of interest" description="Disordered" evidence="3">
    <location>
        <begin position="1"/>
        <end position="20"/>
    </location>
</feature>
<evidence type="ECO:0008006" key="6">
    <source>
        <dbReference type="Google" id="ProtNLM"/>
    </source>
</evidence>
<gene>
    <name evidence="4" type="ORF">D9615_006399</name>
</gene>
<dbReference type="PANTHER" id="PTHR12828:SF3">
    <property type="entry name" value="PROTEASOME MATURATION PROTEIN"/>
    <property type="match status" value="1"/>
</dbReference>
<evidence type="ECO:0000256" key="2">
    <source>
        <dbReference type="ARBA" id="ARBA00043974"/>
    </source>
</evidence>
<comment type="caution">
    <text evidence="4">The sequence shown here is derived from an EMBL/GenBank/DDBJ whole genome shotgun (WGS) entry which is preliminary data.</text>
</comment>
<dbReference type="Proteomes" id="UP000565441">
    <property type="component" value="Unassembled WGS sequence"/>
</dbReference>
<evidence type="ECO:0000313" key="4">
    <source>
        <dbReference type="EMBL" id="KAF5377216.1"/>
    </source>
</evidence>
<sequence>MIGDQQRKVMSEQEEKGQTSRAVLSTVLVARDSILVTTCHTRSSYAFTPSTTTTMEPSYRIVPGNQTKSASIQGTANSLGLHDTLRHGPRSLAAEVQTEGGLKGRLENWEATQDNAKLTLRRNIYGMHAPMRLLMERKIVSQTSPFVSAMSPSNLHLDILMGRDETIEPADIFLGMENGPSLDIHEQLRK</sequence>
<dbReference type="InterPro" id="IPR008012">
    <property type="entry name" value="Ump1"/>
</dbReference>
<dbReference type="GO" id="GO:0043248">
    <property type="term" value="P:proteasome assembly"/>
    <property type="evidence" value="ECO:0007669"/>
    <property type="project" value="InterPro"/>
</dbReference>
<keyword evidence="5" id="KW-1185">Reference proteome</keyword>
<reference evidence="4 5" key="1">
    <citation type="journal article" date="2020" name="ISME J.">
        <title>Uncovering the hidden diversity of litter-decomposition mechanisms in mushroom-forming fungi.</title>
        <authorList>
            <person name="Floudas D."/>
            <person name="Bentzer J."/>
            <person name="Ahren D."/>
            <person name="Johansson T."/>
            <person name="Persson P."/>
            <person name="Tunlid A."/>
        </authorList>
    </citation>
    <scope>NUCLEOTIDE SEQUENCE [LARGE SCALE GENOMIC DNA]</scope>
    <source>
        <strain evidence="4 5">CBS 661.87</strain>
    </source>
</reference>
<evidence type="ECO:0000256" key="3">
    <source>
        <dbReference type="SAM" id="MobiDB-lite"/>
    </source>
</evidence>
<name>A0A8H5H5W9_9AGAR</name>
<protein>
    <recommendedName>
        <fullName evidence="6">Proteasome maturation factor UMP1</fullName>
    </recommendedName>
</protein>
<evidence type="ECO:0000313" key="5">
    <source>
        <dbReference type="Proteomes" id="UP000565441"/>
    </source>
</evidence>
<proteinExistence type="inferred from homology"/>
<dbReference type="Pfam" id="PF05348">
    <property type="entry name" value="UMP1"/>
    <property type="match status" value="1"/>
</dbReference>
<dbReference type="EMBL" id="JAACJP010000024">
    <property type="protein sequence ID" value="KAF5377216.1"/>
    <property type="molecule type" value="Genomic_DNA"/>
</dbReference>